<evidence type="ECO:0000313" key="12">
    <source>
        <dbReference type="Proteomes" id="UP000501991"/>
    </source>
</evidence>
<evidence type="ECO:0000259" key="9">
    <source>
        <dbReference type="PROSITE" id="PS50113"/>
    </source>
</evidence>
<dbReference type="Gene3D" id="3.30.450.20">
    <property type="entry name" value="PAS domain"/>
    <property type="match status" value="2"/>
</dbReference>
<dbReference type="Gene3D" id="1.10.287.950">
    <property type="entry name" value="Methyl-accepting chemotaxis protein"/>
    <property type="match status" value="1"/>
</dbReference>
<feature type="domain" description="HAMP" evidence="10">
    <location>
        <begin position="259"/>
        <end position="312"/>
    </location>
</feature>
<dbReference type="InterPro" id="IPR000014">
    <property type="entry name" value="PAS"/>
</dbReference>
<dbReference type="PANTHER" id="PTHR43531">
    <property type="entry name" value="PROTEIN ICFG"/>
    <property type="match status" value="1"/>
</dbReference>
<feature type="domain" description="Methyl-accepting transducer" evidence="7">
    <location>
        <begin position="317"/>
        <end position="546"/>
    </location>
</feature>
<comment type="subcellular location">
    <subcellularLocation>
        <location evidence="1">Membrane</location>
    </subcellularLocation>
</comment>
<evidence type="ECO:0000256" key="2">
    <source>
        <dbReference type="ARBA" id="ARBA00022481"/>
    </source>
</evidence>
<sequence length="617" mass="66648">MNERDTRADTGKAPSAELAFYKALADNVTNAIMTVDRDLVITYVNQATTNLFRARIDMFRSVWPDFDPERMLGECIDKFHERPEHQRRLLSDPSRLPYETDISVGDMKISLNVTAMFDAQGDYVGNMLQWADVTEMRVNAGQLAAIDRAQAVIEFKLDGTIVGANSNFLEAMGYTLEEIRGRHHSIFVDPEDVASPAYRAFWEKLGRGEFDAGRYKRIGKGGREVWIQASYNPIFDQNGRVFQVVKYATDVTEQVREARAMEEAVAQTQEVVAAAQEGDLTRRIPLEGKHGSIETLCSGVNALVDSMADVVARVKEATGAINTASHEIAQGNADLSGRTENQASSLEETASSMEELTSTVRQNTDNAKQANQLAAGASDVASKGGDVVREVVSTMSEISQASNKIADIIGVIDGIAFQTNILALNAAVEAARAGEQGRGFAVVAAEVRNLAQRSASAAKEIKTLISDSVDKVSSGSALVNKAGQTMEQVVDSVRKVTEIMAEIANASVEQASGIEQVNIAITQMDEVTQQNAALVEEAAAAAESLQDQASALAQTVAMFRLGDEDFDAVEAPPPPRAKTPAKVSRLPARGAARTERSTPLPKVKGSASPVTDEWEEF</sequence>
<organism evidence="11 12">
    <name type="scientific">Nitrogeniibacter mangrovi</name>
    <dbReference type="NCBI Taxonomy" id="2016596"/>
    <lineage>
        <taxon>Bacteria</taxon>
        <taxon>Pseudomonadati</taxon>
        <taxon>Pseudomonadota</taxon>
        <taxon>Betaproteobacteria</taxon>
        <taxon>Rhodocyclales</taxon>
        <taxon>Zoogloeaceae</taxon>
        <taxon>Nitrogeniibacter</taxon>
    </lineage>
</organism>
<dbReference type="GO" id="GO:0006935">
    <property type="term" value="P:chemotaxis"/>
    <property type="evidence" value="ECO:0007669"/>
    <property type="project" value="InterPro"/>
</dbReference>
<dbReference type="CDD" id="cd00130">
    <property type="entry name" value="PAS"/>
    <property type="match status" value="1"/>
</dbReference>
<evidence type="ECO:0000256" key="4">
    <source>
        <dbReference type="PROSITE-ProRule" id="PRU00284"/>
    </source>
</evidence>
<dbReference type="InterPro" id="IPR004090">
    <property type="entry name" value="Chemotax_Me-accpt_rcpt"/>
</dbReference>
<reference evidence="11 12" key="1">
    <citation type="submission" date="2020-02" db="EMBL/GenBank/DDBJ databases">
        <title>Nitrogenibacter mangrovi gen. nov., sp. nov. isolated from mangrove sediment, a denitrifying betaproteobacterium.</title>
        <authorList>
            <person name="Liao H."/>
            <person name="Tian Y."/>
        </authorList>
    </citation>
    <scope>NUCLEOTIDE SEQUENCE [LARGE SCALE GENOMIC DNA]</scope>
    <source>
        <strain evidence="11 12">M9-3-2</strain>
    </source>
</reference>
<dbReference type="Pfam" id="PF08447">
    <property type="entry name" value="PAS_3"/>
    <property type="match status" value="1"/>
</dbReference>
<dbReference type="KEGG" id="azq:G3580_11890"/>
<evidence type="ECO:0000256" key="1">
    <source>
        <dbReference type="ARBA" id="ARBA00004370"/>
    </source>
</evidence>
<dbReference type="RefSeq" id="WP_173765776.1">
    <property type="nucleotide sequence ID" value="NZ_CP048836.1"/>
</dbReference>
<feature type="region of interest" description="Disordered" evidence="6">
    <location>
        <begin position="567"/>
        <end position="617"/>
    </location>
</feature>
<dbReference type="InterPro" id="IPR013655">
    <property type="entry name" value="PAS_fold_3"/>
</dbReference>
<evidence type="ECO:0000259" key="7">
    <source>
        <dbReference type="PROSITE" id="PS50111"/>
    </source>
</evidence>
<dbReference type="AlphaFoldDB" id="A0A6C1B7Q7"/>
<evidence type="ECO:0000256" key="6">
    <source>
        <dbReference type="SAM" id="MobiDB-lite"/>
    </source>
</evidence>
<dbReference type="PROSITE" id="PS50113">
    <property type="entry name" value="PAC"/>
    <property type="match status" value="1"/>
</dbReference>
<dbReference type="InterPro" id="IPR004089">
    <property type="entry name" value="MCPsignal_dom"/>
</dbReference>
<dbReference type="Proteomes" id="UP000501991">
    <property type="component" value="Chromosome"/>
</dbReference>
<dbReference type="SMART" id="SM00086">
    <property type="entry name" value="PAC"/>
    <property type="match status" value="1"/>
</dbReference>
<accession>A0A6C1B7Q7</accession>
<dbReference type="GO" id="GO:0005886">
    <property type="term" value="C:plasma membrane"/>
    <property type="evidence" value="ECO:0007669"/>
    <property type="project" value="TreeGrafter"/>
</dbReference>
<comment type="similarity">
    <text evidence="3">Belongs to the methyl-accepting chemotaxis (MCP) protein family.</text>
</comment>
<dbReference type="PROSITE" id="PS50111">
    <property type="entry name" value="CHEMOTAXIS_TRANSDUC_2"/>
    <property type="match status" value="1"/>
</dbReference>
<feature type="domain" description="PAC" evidence="9">
    <location>
        <begin position="211"/>
        <end position="263"/>
    </location>
</feature>
<dbReference type="CDD" id="cd11386">
    <property type="entry name" value="MCP_signal"/>
    <property type="match status" value="1"/>
</dbReference>
<dbReference type="NCBIfam" id="TIGR00229">
    <property type="entry name" value="sensory_box"/>
    <property type="match status" value="1"/>
</dbReference>
<gene>
    <name evidence="11" type="ORF">G3580_11890</name>
</gene>
<dbReference type="SMART" id="SM00304">
    <property type="entry name" value="HAMP"/>
    <property type="match status" value="1"/>
</dbReference>
<proteinExistence type="inferred from homology"/>
<dbReference type="InterPro" id="IPR035965">
    <property type="entry name" value="PAS-like_dom_sf"/>
</dbReference>
<evidence type="ECO:0000313" key="11">
    <source>
        <dbReference type="EMBL" id="QID18274.1"/>
    </source>
</evidence>
<feature type="coiled-coil region" evidence="5">
    <location>
        <begin position="524"/>
        <end position="555"/>
    </location>
</feature>
<dbReference type="InterPro" id="IPR051310">
    <property type="entry name" value="MCP_chemotaxis"/>
</dbReference>
<dbReference type="SUPFAM" id="SSF55785">
    <property type="entry name" value="PYP-like sensor domain (PAS domain)"/>
    <property type="match status" value="2"/>
</dbReference>
<dbReference type="GO" id="GO:0004888">
    <property type="term" value="F:transmembrane signaling receptor activity"/>
    <property type="evidence" value="ECO:0007669"/>
    <property type="project" value="InterPro"/>
</dbReference>
<dbReference type="Pfam" id="PF00015">
    <property type="entry name" value="MCPsignal"/>
    <property type="match status" value="1"/>
</dbReference>
<evidence type="ECO:0000256" key="5">
    <source>
        <dbReference type="SAM" id="Coils"/>
    </source>
</evidence>
<name>A0A6C1B7Q7_9RHOO</name>
<dbReference type="InterPro" id="IPR000700">
    <property type="entry name" value="PAS-assoc_C"/>
</dbReference>
<dbReference type="SMART" id="SM00283">
    <property type="entry name" value="MA"/>
    <property type="match status" value="1"/>
</dbReference>
<dbReference type="SUPFAM" id="SSF58104">
    <property type="entry name" value="Methyl-accepting chemotaxis protein (MCP) signaling domain"/>
    <property type="match status" value="1"/>
</dbReference>
<dbReference type="PROSITE" id="PS50112">
    <property type="entry name" value="PAS"/>
    <property type="match status" value="1"/>
</dbReference>
<keyword evidence="4" id="KW-0807">Transducer</keyword>
<keyword evidence="5" id="KW-0175">Coiled coil</keyword>
<dbReference type="FunFam" id="1.10.287.950:FF:000001">
    <property type="entry name" value="Methyl-accepting chemotaxis sensory transducer"/>
    <property type="match status" value="1"/>
</dbReference>
<keyword evidence="12" id="KW-1185">Reference proteome</keyword>
<feature type="domain" description="PAS" evidence="8">
    <location>
        <begin position="152"/>
        <end position="192"/>
    </location>
</feature>
<dbReference type="SMART" id="SM00091">
    <property type="entry name" value="PAS"/>
    <property type="match status" value="2"/>
</dbReference>
<evidence type="ECO:0000259" key="8">
    <source>
        <dbReference type="PROSITE" id="PS50112"/>
    </source>
</evidence>
<evidence type="ECO:0000259" key="10">
    <source>
        <dbReference type="PROSITE" id="PS50885"/>
    </source>
</evidence>
<dbReference type="PRINTS" id="PR00260">
    <property type="entry name" value="CHEMTRNSDUCR"/>
</dbReference>
<dbReference type="GO" id="GO:0007165">
    <property type="term" value="P:signal transduction"/>
    <property type="evidence" value="ECO:0007669"/>
    <property type="project" value="UniProtKB-KW"/>
</dbReference>
<dbReference type="InterPro" id="IPR003660">
    <property type="entry name" value="HAMP_dom"/>
</dbReference>
<dbReference type="PROSITE" id="PS50885">
    <property type="entry name" value="HAMP"/>
    <property type="match status" value="1"/>
</dbReference>
<dbReference type="EMBL" id="CP048836">
    <property type="protein sequence ID" value="QID18274.1"/>
    <property type="molecule type" value="Genomic_DNA"/>
</dbReference>
<protein>
    <submittedName>
        <fullName evidence="11">PAS domain S-box protein</fullName>
    </submittedName>
</protein>
<dbReference type="Pfam" id="PF13188">
    <property type="entry name" value="PAS_8"/>
    <property type="match status" value="1"/>
</dbReference>
<dbReference type="InterPro" id="IPR001610">
    <property type="entry name" value="PAC"/>
</dbReference>
<keyword evidence="2" id="KW-0488">Methylation</keyword>
<dbReference type="PANTHER" id="PTHR43531:SF14">
    <property type="entry name" value="METHYL-ACCEPTING CHEMOTAXIS PROTEIN I-RELATED"/>
    <property type="match status" value="1"/>
</dbReference>
<evidence type="ECO:0000256" key="3">
    <source>
        <dbReference type="ARBA" id="ARBA00029447"/>
    </source>
</evidence>